<name>A0A3N5D846_9ENTR</name>
<gene>
    <name evidence="1" type="ORF">EHN07_14140</name>
</gene>
<accession>A0A3N5D846</accession>
<organism evidence="1 2">
    <name type="scientific">Buttiauxella warmboldiae</name>
    <dbReference type="NCBI Taxonomy" id="82993"/>
    <lineage>
        <taxon>Bacteria</taxon>
        <taxon>Pseudomonadati</taxon>
        <taxon>Pseudomonadota</taxon>
        <taxon>Gammaproteobacteria</taxon>
        <taxon>Enterobacterales</taxon>
        <taxon>Enterobacteriaceae</taxon>
        <taxon>Buttiauxella</taxon>
    </lineage>
</organism>
<evidence type="ECO:0000313" key="2">
    <source>
        <dbReference type="Proteomes" id="UP000268615"/>
    </source>
</evidence>
<dbReference type="Proteomes" id="UP000268615">
    <property type="component" value="Unassembled WGS sequence"/>
</dbReference>
<dbReference type="RefSeq" id="WP_124024735.1">
    <property type="nucleotide sequence ID" value="NZ_RPOH01000061.1"/>
</dbReference>
<reference evidence="1 2" key="1">
    <citation type="submission" date="2018-11" db="EMBL/GenBank/DDBJ databases">
        <title>Draft genome sequence of Buttiauxella warmboldiae CCUG 35512.</title>
        <authorList>
            <person name="Salva-Serra F."/>
            <person name="Marathe N."/>
            <person name="Moore E."/>
            <person name="Svensson L."/>
            <person name="Engstrom-Jakobsson H."/>
        </authorList>
    </citation>
    <scope>NUCLEOTIDE SEQUENCE [LARGE SCALE GENOMIC DNA]</scope>
    <source>
        <strain evidence="1 2">CCUG 35512</strain>
    </source>
</reference>
<dbReference type="AlphaFoldDB" id="A0A3N5D846"/>
<sequence>MIGIFNISRVGMKERYQGTGRLAGEVLIISAKTPLYGRHDLHCDLANPDNSKCYYYETSNQPEPVKAKITITIRDEEFIELVWSENSTHWEIEGSLFSAQF</sequence>
<evidence type="ECO:0000313" key="1">
    <source>
        <dbReference type="EMBL" id="RPH24794.1"/>
    </source>
</evidence>
<proteinExistence type="predicted"/>
<dbReference type="OrthoDB" id="6624779at2"/>
<keyword evidence="2" id="KW-1185">Reference proteome</keyword>
<dbReference type="EMBL" id="RPOH01000061">
    <property type="protein sequence ID" value="RPH24794.1"/>
    <property type="molecule type" value="Genomic_DNA"/>
</dbReference>
<comment type="caution">
    <text evidence="1">The sequence shown here is derived from an EMBL/GenBank/DDBJ whole genome shotgun (WGS) entry which is preliminary data.</text>
</comment>
<protein>
    <submittedName>
        <fullName evidence="1">Uncharacterized protein</fullName>
    </submittedName>
</protein>